<dbReference type="STRING" id="1526658.BHK69_08775"/>
<dbReference type="EMBL" id="CP017147">
    <property type="protein sequence ID" value="AOO84308.1"/>
    <property type="molecule type" value="Genomic_DNA"/>
</dbReference>
<proteinExistence type="predicted"/>
<evidence type="ECO:0000259" key="1">
    <source>
        <dbReference type="Pfam" id="PF05239"/>
    </source>
</evidence>
<evidence type="ECO:0000313" key="3">
    <source>
        <dbReference type="Proteomes" id="UP000094969"/>
    </source>
</evidence>
<dbReference type="KEGG" id="bvv:BHK69_08775"/>
<dbReference type="Gene3D" id="2.30.30.240">
    <property type="entry name" value="PRC-barrel domain"/>
    <property type="match status" value="1"/>
</dbReference>
<feature type="domain" description="PRC-barrel" evidence="1">
    <location>
        <begin position="23"/>
        <end position="82"/>
    </location>
</feature>
<dbReference type="Pfam" id="PF05239">
    <property type="entry name" value="PRC"/>
    <property type="match status" value="1"/>
</dbReference>
<dbReference type="Proteomes" id="UP000094969">
    <property type="component" value="Chromosome"/>
</dbReference>
<sequence>MENGFYLWGPVERPAASHLIIESDRVEGTAVFDRKYDQIGTIKRLLIEKVSGRVVFVDVTFGGFLGIGSRHVTIPWEKLTYDKELEGYCTDLTEAQVRGAATLYGDKGALPDQTRQQDMSDYWNNLPK</sequence>
<protein>
    <recommendedName>
        <fullName evidence="1">PRC-barrel domain-containing protein</fullName>
    </recommendedName>
</protein>
<name>A0A1D7UAA6_9HYPH</name>
<accession>A0A1D7UAA6</accession>
<gene>
    <name evidence="2" type="ORF">BHK69_08775</name>
</gene>
<organism evidence="2 3">
    <name type="scientific">Bosea vaviloviae</name>
    <dbReference type="NCBI Taxonomy" id="1526658"/>
    <lineage>
        <taxon>Bacteria</taxon>
        <taxon>Pseudomonadati</taxon>
        <taxon>Pseudomonadota</taxon>
        <taxon>Alphaproteobacteria</taxon>
        <taxon>Hyphomicrobiales</taxon>
        <taxon>Boseaceae</taxon>
        <taxon>Bosea</taxon>
    </lineage>
</organism>
<dbReference type="PANTHER" id="PTHR36505">
    <property type="entry name" value="BLR1072 PROTEIN"/>
    <property type="match status" value="1"/>
</dbReference>
<reference evidence="2 3" key="1">
    <citation type="journal article" date="2015" name="Antonie Van Leeuwenhoek">
        <title>Bosea vaviloviae sp. nov., a new species of slow-growing rhizobia isolated from nodules of the relict species Vavilovia formosa (Stev.) Fed.</title>
        <authorList>
            <person name="Safronova V.I."/>
            <person name="Kuznetsova I.G."/>
            <person name="Sazanova A.L."/>
            <person name="Kimeklis A.K."/>
            <person name="Belimov A.A."/>
            <person name="Andronov E.E."/>
            <person name="Pinaev A.G."/>
            <person name="Chizhevskaya E.P."/>
            <person name="Pukhaev A.R."/>
            <person name="Popov K.P."/>
            <person name="Willems A."/>
            <person name="Tikhonovich I.A."/>
        </authorList>
    </citation>
    <scope>NUCLEOTIDE SEQUENCE [LARGE SCALE GENOMIC DNA]</scope>
    <source>
        <strain evidence="2 3">Vaf18</strain>
    </source>
</reference>
<evidence type="ECO:0000313" key="2">
    <source>
        <dbReference type="EMBL" id="AOO84308.1"/>
    </source>
</evidence>
<dbReference type="SUPFAM" id="SSF50346">
    <property type="entry name" value="PRC-barrel domain"/>
    <property type="match status" value="1"/>
</dbReference>
<dbReference type="AlphaFoldDB" id="A0A1D7UAA6"/>
<keyword evidence="3" id="KW-1185">Reference proteome</keyword>
<dbReference type="InterPro" id="IPR011033">
    <property type="entry name" value="PRC_barrel-like_sf"/>
</dbReference>
<dbReference type="PANTHER" id="PTHR36505:SF1">
    <property type="entry name" value="BLR1072 PROTEIN"/>
    <property type="match status" value="1"/>
</dbReference>
<dbReference type="InterPro" id="IPR027275">
    <property type="entry name" value="PRC-brl_dom"/>
</dbReference>